<keyword evidence="3" id="KW-1185">Reference proteome</keyword>
<evidence type="ECO:0000256" key="1">
    <source>
        <dbReference type="SAM" id="Phobius"/>
    </source>
</evidence>
<keyword evidence="1" id="KW-0812">Transmembrane</keyword>
<comment type="caution">
    <text evidence="2">The sequence shown here is derived from an EMBL/GenBank/DDBJ whole genome shotgun (WGS) entry which is preliminary data.</text>
</comment>
<organism evidence="2 3">
    <name type="scientific">Limnobacter parvus</name>
    <dbReference type="NCBI Taxonomy" id="2939690"/>
    <lineage>
        <taxon>Bacteria</taxon>
        <taxon>Pseudomonadati</taxon>
        <taxon>Pseudomonadota</taxon>
        <taxon>Betaproteobacteria</taxon>
        <taxon>Burkholderiales</taxon>
        <taxon>Burkholderiaceae</taxon>
        <taxon>Limnobacter</taxon>
    </lineage>
</organism>
<dbReference type="Proteomes" id="UP001165267">
    <property type="component" value="Unassembled WGS sequence"/>
</dbReference>
<dbReference type="RefSeq" id="WP_257511390.1">
    <property type="nucleotide sequence ID" value="NZ_JANKHG010000016.1"/>
</dbReference>
<reference evidence="2" key="1">
    <citation type="submission" date="2022-07" db="EMBL/GenBank/DDBJ databases">
        <authorList>
            <person name="Xamxidin M."/>
        </authorList>
    </citation>
    <scope>NUCLEOTIDE SEQUENCE</scope>
    <source>
        <strain evidence="2">YS8-69</strain>
    </source>
</reference>
<gene>
    <name evidence="2" type="ORF">NSP04_05755</name>
</gene>
<name>A0ABT1XFU2_9BURK</name>
<evidence type="ECO:0008006" key="4">
    <source>
        <dbReference type="Google" id="ProtNLM"/>
    </source>
</evidence>
<feature type="transmembrane region" description="Helical" evidence="1">
    <location>
        <begin position="20"/>
        <end position="46"/>
    </location>
</feature>
<feature type="transmembrane region" description="Helical" evidence="1">
    <location>
        <begin position="125"/>
        <end position="145"/>
    </location>
</feature>
<sequence>MQSDTMNHRTSSTPTFWINWLTYTAEFTVLFGLFMVLAPGLTQQAFGLMMFQNPAQFGNFDPQATAYIGLAHAVMGSVMVGWGALVFMVVRKLLAKGVKEAWGMVAVSVLLWYVPDTAYSLYSGFWQNAVLNTSFAVLYAVPLIAMRKQFQ</sequence>
<keyword evidence="1" id="KW-0472">Membrane</keyword>
<protein>
    <recommendedName>
        <fullName evidence="4">DUF2127 domain-containing protein</fullName>
    </recommendedName>
</protein>
<feature type="transmembrane region" description="Helical" evidence="1">
    <location>
        <begin position="101"/>
        <end position="119"/>
    </location>
</feature>
<accession>A0ABT1XFU2</accession>
<keyword evidence="1" id="KW-1133">Transmembrane helix</keyword>
<evidence type="ECO:0000313" key="3">
    <source>
        <dbReference type="Proteomes" id="UP001165267"/>
    </source>
</evidence>
<proteinExistence type="predicted"/>
<evidence type="ECO:0000313" key="2">
    <source>
        <dbReference type="EMBL" id="MCR2746145.1"/>
    </source>
</evidence>
<dbReference type="EMBL" id="JANKHG010000016">
    <property type="protein sequence ID" value="MCR2746145.1"/>
    <property type="molecule type" value="Genomic_DNA"/>
</dbReference>
<feature type="transmembrane region" description="Helical" evidence="1">
    <location>
        <begin position="66"/>
        <end position="89"/>
    </location>
</feature>